<dbReference type="EMBL" id="LSFY01000001">
    <property type="protein sequence ID" value="KXZ40019.1"/>
    <property type="molecule type" value="Genomic_DNA"/>
</dbReference>
<evidence type="ECO:0000256" key="3">
    <source>
        <dbReference type="ARBA" id="ARBA00038412"/>
    </source>
</evidence>
<reference evidence="7 9" key="2">
    <citation type="submission" date="2016-11" db="EMBL/GenBank/DDBJ databases">
        <authorList>
            <person name="Varghese N."/>
            <person name="Submissions S."/>
        </authorList>
    </citation>
    <scope>NUCLEOTIDE SEQUENCE [LARGE SCALE GENOMIC DNA]</scope>
    <source>
        <strain evidence="7 9">DSM 7308</strain>
    </source>
</reference>
<dbReference type="Pfam" id="PF01844">
    <property type="entry name" value="HNH"/>
    <property type="match status" value="1"/>
</dbReference>
<reference evidence="6 8" key="1">
    <citation type="submission" date="2016-02" db="EMBL/GenBank/DDBJ databases">
        <title>Draft genome sequence for Clostridium paradoxum JW-YL-7.</title>
        <authorList>
            <person name="Utturkar S.M."/>
            <person name="Lancaster A."/>
            <person name="Poole F.L."/>
            <person name="Adams M.W."/>
            <person name="Brown S.D."/>
        </authorList>
    </citation>
    <scope>NUCLEOTIDE SEQUENCE [LARGE SCALE GENOMIC DNA]</scope>
    <source>
        <strain evidence="6 8">JW-YL-7</strain>
    </source>
</reference>
<evidence type="ECO:0000256" key="1">
    <source>
        <dbReference type="ARBA" id="ARBA00022722"/>
    </source>
</evidence>
<keyword evidence="1" id="KW-0540">Nuclease</keyword>
<gene>
    <name evidence="6" type="ORF">JWYL7_1094</name>
    <name evidence="7" type="ORF">SAMN05661008_01521</name>
</gene>
<dbReference type="RefSeq" id="WP_066070181.1">
    <property type="nucleotide sequence ID" value="NZ_FRBG01000012.1"/>
</dbReference>
<dbReference type="Gene3D" id="1.10.30.50">
    <property type="match status" value="1"/>
</dbReference>
<dbReference type="OrthoDB" id="9811997at2"/>
<comment type="caution">
    <text evidence="6">The sequence shown here is derived from an EMBL/GenBank/DDBJ whole genome shotgun (WGS) entry which is preliminary data.</text>
</comment>
<dbReference type="InterPro" id="IPR003615">
    <property type="entry name" value="HNH_nuc"/>
</dbReference>
<accession>A0A150FQZ6</accession>
<dbReference type="CDD" id="cd00085">
    <property type="entry name" value="HNHc"/>
    <property type="match status" value="1"/>
</dbReference>
<dbReference type="GO" id="GO:0003676">
    <property type="term" value="F:nucleic acid binding"/>
    <property type="evidence" value="ECO:0007669"/>
    <property type="project" value="InterPro"/>
</dbReference>
<evidence type="ECO:0000313" key="6">
    <source>
        <dbReference type="EMBL" id="KXZ40019.1"/>
    </source>
</evidence>
<evidence type="ECO:0000259" key="5">
    <source>
        <dbReference type="SMART" id="SM00507"/>
    </source>
</evidence>
<keyword evidence="9" id="KW-1185">Reference proteome</keyword>
<evidence type="ECO:0000313" key="8">
    <source>
        <dbReference type="Proteomes" id="UP000092605"/>
    </source>
</evidence>
<dbReference type="GO" id="GO:0016787">
    <property type="term" value="F:hydrolase activity"/>
    <property type="evidence" value="ECO:0007669"/>
    <property type="project" value="UniProtKB-KW"/>
</dbReference>
<keyword evidence="6" id="KW-0255">Endonuclease</keyword>
<dbReference type="Proteomes" id="UP000323392">
    <property type="component" value="Unassembled WGS sequence"/>
</dbReference>
<comment type="similarity">
    <text evidence="3">Belongs to the HNH nuclease family.</text>
</comment>
<dbReference type="PANTHER" id="PTHR41286">
    <property type="entry name" value="HNH NUCLEASE YAJD-RELATED"/>
    <property type="match status" value="1"/>
</dbReference>
<dbReference type="GO" id="GO:0004519">
    <property type="term" value="F:endonuclease activity"/>
    <property type="evidence" value="ECO:0007669"/>
    <property type="project" value="UniProtKB-KW"/>
</dbReference>
<dbReference type="PANTHER" id="PTHR41286:SF1">
    <property type="entry name" value="HNH NUCLEASE YAJD-RELATED"/>
    <property type="match status" value="1"/>
</dbReference>
<dbReference type="GO" id="GO:0008270">
    <property type="term" value="F:zinc ion binding"/>
    <property type="evidence" value="ECO:0007669"/>
    <property type="project" value="InterPro"/>
</dbReference>
<sequence>MLKKTCKCGTIISYEKQHCNKCLAEIEKKRKEHQKKYDQEIRYKRDKKYHVFYKSDEWKRVKTLALVRDKGLCQWCLKEGRVRSADVVHHIQEIKKMWEKRLSLDNLVSLCHECHNRHHNKR</sequence>
<keyword evidence="2" id="KW-0378">Hydrolase</keyword>
<dbReference type="Proteomes" id="UP000092605">
    <property type="component" value="Unassembled WGS sequence"/>
</dbReference>
<evidence type="ECO:0000256" key="2">
    <source>
        <dbReference type="ARBA" id="ARBA00022801"/>
    </source>
</evidence>
<organism evidence="6 8">
    <name type="scientific">Alkalithermobacter thermoalcaliphilus JW-YL-7 = DSM 7308</name>
    <dbReference type="NCBI Taxonomy" id="1121328"/>
    <lineage>
        <taxon>Bacteria</taxon>
        <taxon>Bacillati</taxon>
        <taxon>Bacillota</taxon>
        <taxon>Clostridia</taxon>
        <taxon>Peptostreptococcales</taxon>
        <taxon>Tepidibacteraceae</taxon>
        <taxon>Alkalithermobacter</taxon>
    </lineage>
</organism>
<evidence type="ECO:0000256" key="4">
    <source>
        <dbReference type="ARBA" id="ARBA00040194"/>
    </source>
</evidence>
<dbReference type="AlphaFoldDB" id="A0A150FQZ6"/>
<dbReference type="SMART" id="SM00507">
    <property type="entry name" value="HNHc"/>
    <property type="match status" value="1"/>
</dbReference>
<proteinExistence type="inferred from homology"/>
<evidence type="ECO:0000313" key="9">
    <source>
        <dbReference type="Proteomes" id="UP000323392"/>
    </source>
</evidence>
<dbReference type="EMBL" id="FRBG01000012">
    <property type="protein sequence ID" value="SHL13382.1"/>
    <property type="molecule type" value="Genomic_DNA"/>
</dbReference>
<name>A0A150FQZ6_CLOPD</name>
<evidence type="ECO:0000313" key="7">
    <source>
        <dbReference type="EMBL" id="SHL13382.1"/>
    </source>
</evidence>
<dbReference type="InterPro" id="IPR002711">
    <property type="entry name" value="HNH"/>
</dbReference>
<feature type="domain" description="HNH nuclease" evidence="5">
    <location>
        <begin position="60"/>
        <end position="116"/>
    </location>
</feature>
<protein>
    <recommendedName>
        <fullName evidence="4">Putative HNH nuclease YajD</fullName>
    </recommendedName>
</protein>
<dbReference type="STRING" id="1121328.JWYL7_1094"/>
<dbReference type="PATRIC" id="fig|1121328.3.peg.1104"/>
<dbReference type="GO" id="GO:0005829">
    <property type="term" value="C:cytosol"/>
    <property type="evidence" value="ECO:0007669"/>
    <property type="project" value="TreeGrafter"/>
</dbReference>